<dbReference type="GeneID" id="60682514"/>
<name>A0A368NV65_AGRVI</name>
<protein>
    <submittedName>
        <fullName evidence="2">Uncharacterized protein</fullName>
    </submittedName>
</protein>
<dbReference type="OrthoDB" id="8400315at2"/>
<evidence type="ECO:0000313" key="3">
    <source>
        <dbReference type="Proteomes" id="UP000436911"/>
    </source>
</evidence>
<keyword evidence="1" id="KW-0732">Signal</keyword>
<accession>A0A368NV65</accession>
<evidence type="ECO:0000256" key="1">
    <source>
        <dbReference type="SAM" id="SignalP"/>
    </source>
</evidence>
<gene>
    <name evidence="2" type="ORF">DXT89_16905</name>
</gene>
<feature type="signal peptide" evidence="1">
    <location>
        <begin position="1"/>
        <end position="19"/>
    </location>
</feature>
<organism evidence="2 3">
    <name type="scientific">Agrobacterium vitis</name>
    <name type="common">Rhizobium vitis</name>
    <dbReference type="NCBI Taxonomy" id="373"/>
    <lineage>
        <taxon>Bacteria</taxon>
        <taxon>Pseudomonadati</taxon>
        <taxon>Pseudomonadota</taxon>
        <taxon>Alphaproteobacteria</taxon>
        <taxon>Hyphomicrobiales</taxon>
        <taxon>Rhizobiaceae</taxon>
        <taxon>Rhizobium/Agrobacterium group</taxon>
        <taxon>Agrobacterium</taxon>
    </lineage>
</organism>
<feature type="chain" id="PRO_5030067931" evidence="1">
    <location>
        <begin position="20"/>
        <end position="90"/>
    </location>
</feature>
<dbReference type="AlphaFoldDB" id="A0A368NV65"/>
<dbReference type="EMBL" id="QUSG01000009">
    <property type="protein sequence ID" value="KAA3525746.1"/>
    <property type="molecule type" value="Genomic_DNA"/>
</dbReference>
<comment type="caution">
    <text evidence="2">The sequence shown here is derived from an EMBL/GenBank/DDBJ whole genome shotgun (WGS) entry which is preliminary data.</text>
</comment>
<evidence type="ECO:0000313" key="2">
    <source>
        <dbReference type="EMBL" id="KAA3525746.1"/>
    </source>
</evidence>
<dbReference type="Proteomes" id="UP000436911">
    <property type="component" value="Unassembled WGS sequence"/>
</dbReference>
<sequence>MKKFLVACLIGLGSITATAAPSLADDVRVMVYDRGYHPDRQYGRDEYRPHRPHHRNFERRHHAYRDNCRTKKVKFRHHGRWVYKTTTVCR</sequence>
<reference evidence="2 3" key="1">
    <citation type="submission" date="2018-08" db="EMBL/GenBank/DDBJ databases">
        <title>Genome sequencing of Agrobacterium vitis strain ICMP 10754.</title>
        <authorList>
            <person name="Visnovsky S.B."/>
            <person name="Pitman A.R."/>
        </authorList>
    </citation>
    <scope>NUCLEOTIDE SEQUENCE [LARGE SCALE GENOMIC DNA]</scope>
    <source>
        <strain evidence="2 3">ICMP 10754</strain>
    </source>
</reference>
<dbReference type="RefSeq" id="WP_060715630.1">
    <property type="nucleotide sequence ID" value="NZ_CP055265.1"/>
</dbReference>
<proteinExistence type="predicted"/>